<dbReference type="Pfam" id="PF13852">
    <property type="entry name" value="DUF4197"/>
    <property type="match status" value="1"/>
</dbReference>
<evidence type="ECO:0000313" key="3">
    <source>
        <dbReference type="Proteomes" id="UP001209885"/>
    </source>
</evidence>
<dbReference type="Proteomes" id="UP001209885">
    <property type="component" value="Unassembled WGS sequence"/>
</dbReference>
<keyword evidence="1" id="KW-0732">Signal</keyword>
<evidence type="ECO:0000313" key="2">
    <source>
        <dbReference type="EMBL" id="MCX2742519.1"/>
    </source>
</evidence>
<comment type="caution">
    <text evidence="2">The sequence shown here is derived from an EMBL/GenBank/DDBJ whole genome shotgun (WGS) entry which is preliminary data.</text>
</comment>
<dbReference type="PROSITE" id="PS51257">
    <property type="entry name" value="PROKAR_LIPOPROTEIN"/>
    <property type="match status" value="1"/>
</dbReference>
<proteinExistence type="predicted"/>
<dbReference type="EMBL" id="JAPFQN010000002">
    <property type="protein sequence ID" value="MCX2742519.1"/>
    <property type="molecule type" value="Genomic_DNA"/>
</dbReference>
<reference evidence="2 3" key="1">
    <citation type="submission" date="2022-11" db="EMBL/GenBank/DDBJ databases">
        <title>The characterization of three novel Bacteroidetes species and genomic analysis of their roles in tidal elemental geochemical cycles.</title>
        <authorList>
            <person name="Ma K."/>
        </authorList>
    </citation>
    <scope>NUCLEOTIDE SEQUENCE [LARGE SCALE GENOMIC DNA]</scope>
    <source>
        <strain evidence="2 3">M17</strain>
    </source>
</reference>
<accession>A0ABT3RLC8</accession>
<dbReference type="InterPro" id="IPR025245">
    <property type="entry name" value="DUF4197"/>
</dbReference>
<feature type="signal peptide" evidence="1">
    <location>
        <begin position="1"/>
        <end position="22"/>
    </location>
</feature>
<sequence>MRKNRLLYLFVFVFTACTTAQIQQTMDSVNDAIGSSGTGLTSEDVSKALKQALKQGTIKGTEEASELNGYFGNPLIKIPFPDEIEKVETRLRSIGLDKPVDDFILSMNRAAEKAAIEAKPIFINAITSMTIQDAWNILKGEDDAATKYLRRTTYDQLVGKFQPPIHNSLEDVNATKYYSDVATAYNKIPFVEPVEVNLDKYVTEKAIDGLFELIRKEEANIRENPIARTTDLMKRVFSQQ</sequence>
<organism evidence="2 3">
    <name type="scientific">Mangrovivirga halotolerans</name>
    <dbReference type="NCBI Taxonomy" id="2993936"/>
    <lineage>
        <taxon>Bacteria</taxon>
        <taxon>Pseudomonadati</taxon>
        <taxon>Bacteroidota</taxon>
        <taxon>Cytophagia</taxon>
        <taxon>Cytophagales</taxon>
        <taxon>Mangrovivirgaceae</taxon>
        <taxon>Mangrovivirga</taxon>
    </lineage>
</organism>
<dbReference type="RefSeq" id="WP_266054762.1">
    <property type="nucleotide sequence ID" value="NZ_JAPFQN010000002.1"/>
</dbReference>
<protein>
    <submittedName>
        <fullName evidence="2">DUF4197 domain-containing protein</fullName>
    </submittedName>
</protein>
<gene>
    <name evidence="2" type="ORF">OO013_01510</name>
</gene>
<feature type="chain" id="PRO_5046350233" evidence="1">
    <location>
        <begin position="23"/>
        <end position="240"/>
    </location>
</feature>
<keyword evidence="3" id="KW-1185">Reference proteome</keyword>
<evidence type="ECO:0000256" key="1">
    <source>
        <dbReference type="SAM" id="SignalP"/>
    </source>
</evidence>
<name>A0ABT3RLC8_9BACT</name>